<organism evidence="1 2">
    <name type="scientific">Zizania palustris</name>
    <name type="common">Northern wild rice</name>
    <dbReference type="NCBI Taxonomy" id="103762"/>
    <lineage>
        <taxon>Eukaryota</taxon>
        <taxon>Viridiplantae</taxon>
        <taxon>Streptophyta</taxon>
        <taxon>Embryophyta</taxon>
        <taxon>Tracheophyta</taxon>
        <taxon>Spermatophyta</taxon>
        <taxon>Magnoliopsida</taxon>
        <taxon>Liliopsida</taxon>
        <taxon>Poales</taxon>
        <taxon>Poaceae</taxon>
        <taxon>BOP clade</taxon>
        <taxon>Oryzoideae</taxon>
        <taxon>Oryzeae</taxon>
        <taxon>Zizaniinae</taxon>
        <taxon>Zizania</taxon>
    </lineage>
</organism>
<dbReference type="EMBL" id="JAAALK010000285">
    <property type="protein sequence ID" value="KAG8065238.1"/>
    <property type="molecule type" value="Genomic_DNA"/>
</dbReference>
<proteinExistence type="predicted"/>
<keyword evidence="2" id="KW-1185">Reference proteome</keyword>
<dbReference type="Proteomes" id="UP000729402">
    <property type="component" value="Unassembled WGS sequence"/>
</dbReference>
<name>A0A8J5VZF6_ZIZPA</name>
<reference evidence="1" key="1">
    <citation type="journal article" date="2021" name="bioRxiv">
        <title>Whole Genome Assembly and Annotation of Northern Wild Rice, Zizania palustris L., Supports a Whole Genome Duplication in the Zizania Genus.</title>
        <authorList>
            <person name="Haas M."/>
            <person name="Kono T."/>
            <person name="Macchietto M."/>
            <person name="Millas R."/>
            <person name="McGilp L."/>
            <person name="Shao M."/>
            <person name="Duquette J."/>
            <person name="Hirsch C.N."/>
            <person name="Kimball J."/>
        </authorList>
    </citation>
    <scope>NUCLEOTIDE SEQUENCE</scope>
    <source>
        <tissue evidence="1">Fresh leaf tissue</tissue>
    </source>
</reference>
<gene>
    <name evidence="1" type="ORF">GUJ93_ZPchr0004g38629</name>
</gene>
<reference evidence="1" key="2">
    <citation type="submission" date="2021-02" db="EMBL/GenBank/DDBJ databases">
        <authorList>
            <person name="Kimball J.A."/>
            <person name="Haas M.W."/>
            <person name="Macchietto M."/>
            <person name="Kono T."/>
            <person name="Duquette J."/>
            <person name="Shao M."/>
        </authorList>
    </citation>
    <scope>NUCLEOTIDE SEQUENCE</scope>
    <source>
        <tissue evidence="1">Fresh leaf tissue</tissue>
    </source>
</reference>
<comment type="caution">
    <text evidence="1">The sequence shown here is derived from an EMBL/GenBank/DDBJ whole genome shotgun (WGS) entry which is preliminary data.</text>
</comment>
<accession>A0A8J5VZF6</accession>
<evidence type="ECO:0000313" key="1">
    <source>
        <dbReference type="EMBL" id="KAG8065238.1"/>
    </source>
</evidence>
<sequence length="76" mass="8827">MTHHIWSHEAHALQHDSSFSRSNEYLKMVYTIESGCLSKKTRSEFCAVVVLQPCLFFSLDLFVNDFPEMIPTENMT</sequence>
<evidence type="ECO:0000313" key="2">
    <source>
        <dbReference type="Proteomes" id="UP000729402"/>
    </source>
</evidence>
<dbReference type="AlphaFoldDB" id="A0A8J5VZF6"/>
<protein>
    <submittedName>
        <fullName evidence="1">Uncharacterized protein</fullName>
    </submittedName>
</protein>